<dbReference type="InterPro" id="IPR002698">
    <property type="entry name" value="FTHF_cligase"/>
</dbReference>
<keyword evidence="2 4" id="KW-0547">Nucleotide-binding</keyword>
<organism evidence="6 7">
    <name type="scientific">Amylolactobacillus amylotrophicus DSM 20534</name>
    <dbReference type="NCBI Taxonomy" id="1423722"/>
    <lineage>
        <taxon>Bacteria</taxon>
        <taxon>Bacillati</taxon>
        <taxon>Bacillota</taxon>
        <taxon>Bacilli</taxon>
        <taxon>Lactobacillales</taxon>
        <taxon>Lactobacillaceae</taxon>
        <taxon>Amylolactobacillus</taxon>
    </lineage>
</organism>
<dbReference type="NCBIfam" id="TIGR02727">
    <property type="entry name" value="MTHFS_bact"/>
    <property type="match status" value="1"/>
</dbReference>
<comment type="catalytic activity">
    <reaction evidence="5">
        <text>(6S)-5-formyl-5,6,7,8-tetrahydrofolate + ATP = (6R)-5,10-methenyltetrahydrofolate + ADP + phosphate</text>
        <dbReference type="Rhea" id="RHEA:10488"/>
        <dbReference type="ChEBI" id="CHEBI:30616"/>
        <dbReference type="ChEBI" id="CHEBI:43474"/>
        <dbReference type="ChEBI" id="CHEBI:57455"/>
        <dbReference type="ChEBI" id="CHEBI:57457"/>
        <dbReference type="ChEBI" id="CHEBI:456216"/>
        <dbReference type="EC" id="6.3.3.2"/>
    </reaction>
</comment>
<comment type="caution">
    <text evidence="6">The sequence shown here is derived from an EMBL/GenBank/DDBJ whole genome shotgun (WGS) entry which is preliminary data.</text>
</comment>
<protein>
    <recommendedName>
        <fullName evidence="5">5-formyltetrahydrofolate cyclo-ligase</fullName>
        <ecNumber evidence="5">6.3.3.2</ecNumber>
    </recommendedName>
</protein>
<name>A0A0R1GUW9_9LACO</name>
<dbReference type="GO" id="GO:0009396">
    <property type="term" value="P:folic acid-containing compound biosynthetic process"/>
    <property type="evidence" value="ECO:0007669"/>
    <property type="project" value="TreeGrafter"/>
</dbReference>
<evidence type="ECO:0000313" key="6">
    <source>
        <dbReference type="EMBL" id="KRK37807.1"/>
    </source>
</evidence>
<evidence type="ECO:0000313" key="7">
    <source>
        <dbReference type="Proteomes" id="UP000050909"/>
    </source>
</evidence>
<dbReference type="GO" id="GO:0035999">
    <property type="term" value="P:tetrahydrofolate interconversion"/>
    <property type="evidence" value="ECO:0007669"/>
    <property type="project" value="TreeGrafter"/>
</dbReference>
<dbReference type="EC" id="6.3.3.2" evidence="5"/>
<evidence type="ECO:0000256" key="2">
    <source>
        <dbReference type="ARBA" id="ARBA00022741"/>
    </source>
</evidence>
<dbReference type="PANTHER" id="PTHR23407:SF1">
    <property type="entry name" value="5-FORMYLTETRAHYDROFOLATE CYCLO-LIGASE"/>
    <property type="match status" value="1"/>
</dbReference>
<dbReference type="SUPFAM" id="SSF100950">
    <property type="entry name" value="NagB/RpiA/CoA transferase-like"/>
    <property type="match status" value="1"/>
</dbReference>
<dbReference type="InterPro" id="IPR037171">
    <property type="entry name" value="NagB/RpiA_transferase-like"/>
</dbReference>
<dbReference type="Pfam" id="PF01812">
    <property type="entry name" value="5-FTHF_cyc-lig"/>
    <property type="match status" value="1"/>
</dbReference>
<dbReference type="PATRIC" id="fig|1423722.3.peg.1164"/>
<comment type="cofactor">
    <cofactor evidence="5">
        <name>Mg(2+)</name>
        <dbReference type="ChEBI" id="CHEBI:18420"/>
    </cofactor>
</comment>
<keyword evidence="7" id="KW-1185">Reference proteome</keyword>
<sequence>MTKKEFRTTQLYRLKQAQFTTKKESLALTQLLLAHPTFKSAKSIGITYSGALEVETSLIIQAAWRKGKRVYLPKTLPNRQMAFIEHTAKDELVLSSFGVPEPRYEERRVNNEVDLMIVPGIGFATDSHYRIGFGGGYYDRFLAHYPGQTVALVPTAMQFATAEWQIEPFDIPIQELILA</sequence>
<keyword evidence="3 4" id="KW-0067">ATP-binding</keyword>
<dbReference type="Proteomes" id="UP000050909">
    <property type="component" value="Unassembled WGS sequence"/>
</dbReference>
<dbReference type="GO" id="GO:0030272">
    <property type="term" value="F:5-formyltetrahydrofolate cyclo-ligase activity"/>
    <property type="evidence" value="ECO:0007669"/>
    <property type="project" value="UniProtKB-EC"/>
</dbReference>
<comment type="similarity">
    <text evidence="1 5">Belongs to the 5-formyltetrahydrofolate cyclo-ligase family.</text>
</comment>
<dbReference type="GO" id="GO:0046872">
    <property type="term" value="F:metal ion binding"/>
    <property type="evidence" value="ECO:0007669"/>
    <property type="project" value="UniProtKB-KW"/>
</dbReference>
<dbReference type="RefSeq" id="WP_056947318.1">
    <property type="nucleotide sequence ID" value="NZ_AZCV01000003.1"/>
</dbReference>
<feature type="binding site" evidence="4">
    <location>
        <position position="53"/>
    </location>
    <ligand>
        <name>substrate</name>
    </ligand>
</feature>
<keyword evidence="5" id="KW-0479">Metal-binding</keyword>
<evidence type="ECO:0000256" key="3">
    <source>
        <dbReference type="ARBA" id="ARBA00022840"/>
    </source>
</evidence>
<dbReference type="GO" id="GO:0005524">
    <property type="term" value="F:ATP binding"/>
    <property type="evidence" value="ECO:0007669"/>
    <property type="project" value="UniProtKB-KW"/>
</dbReference>
<dbReference type="Gene3D" id="3.40.50.10420">
    <property type="entry name" value="NagB/RpiA/CoA transferase-like"/>
    <property type="match status" value="1"/>
</dbReference>
<keyword evidence="5" id="KW-0460">Magnesium</keyword>
<reference evidence="6 7" key="1">
    <citation type="journal article" date="2015" name="Genome Announc.">
        <title>Expanding the biotechnology potential of lactobacilli through comparative genomics of 213 strains and associated genera.</title>
        <authorList>
            <person name="Sun Z."/>
            <person name="Harris H.M."/>
            <person name="McCann A."/>
            <person name="Guo C."/>
            <person name="Argimon S."/>
            <person name="Zhang W."/>
            <person name="Yang X."/>
            <person name="Jeffery I.B."/>
            <person name="Cooney J.C."/>
            <person name="Kagawa T.F."/>
            <person name="Liu W."/>
            <person name="Song Y."/>
            <person name="Salvetti E."/>
            <person name="Wrobel A."/>
            <person name="Rasinkangas P."/>
            <person name="Parkhill J."/>
            <person name="Rea M.C."/>
            <person name="O'Sullivan O."/>
            <person name="Ritari J."/>
            <person name="Douillard F.P."/>
            <person name="Paul Ross R."/>
            <person name="Yang R."/>
            <person name="Briner A.E."/>
            <person name="Felis G.E."/>
            <person name="de Vos W.M."/>
            <person name="Barrangou R."/>
            <person name="Klaenhammer T.R."/>
            <person name="Caufield P.W."/>
            <person name="Cui Y."/>
            <person name="Zhang H."/>
            <person name="O'Toole P.W."/>
        </authorList>
    </citation>
    <scope>NUCLEOTIDE SEQUENCE [LARGE SCALE GENOMIC DNA]</scope>
    <source>
        <strain evidence="6 7">DSM 20534</strain>
    </source>
</reference>
<proteinExistence type="inferred from homology"/>
<gene>
    <name evidence="6" type="ORF">FC62_GL001141</name>
</gene>
<dbReference type="AlphaFoldDB" id="A0A0R1GUW9"/>
<dbReference type="PANTHER" id="PTHR23407">
    <property type="entry name" value="ATPASE INHIBITOR/5-FORMYLTETRAHYDROFOLATE CYCLO-LIGASE"/>
    <property type="match status" value="1"/>
</dbReference>
<keyword evidence="6" id="KW-0436">Ligase</keyword>
<accession>A0A0R1GUW9</accession>
<dbReference type="InterPro" id="IPR024185">
    <property type="entry name" value="FTHF_cligase-like_sf"/>
</dbReference>
<feature type="binding site" evidence="4">
    <location>
        <begin position="130"/>
        <end position="138"/>
    </location>
    <ligand>
        <name>ATP</name>
        <dbReference type="ChEBI" id="CHEBI:30616"/>
    </ligand>
</feature>
<evidence type="ECO:0000256" key="1">
    <source>
        <dbReference type="ARBA" id="ARBA00010638"/>
    </source>
</evidence>
<dbReference type="PIRSF" id="PIRSF006806">
    <property type="entry name" value="FTHF_cligase"/>
    <property type="match status" value="1"/>
</dbReference>
<feature type="binding site" evidence="4">
    <location>
        <begin position="3"/>
        <end position="7"/>
    </location>
    <ligand>
        <name>ATP</name>
        <dbReference type="ChEBI" id="CHEBI:30616"/>
    </ligand>
</feature>
<evidence type="ECO:0000256" key="4">
    <source>
        <dbReference type="PIRSR" id="PIRSR006806-1"/>
    </source>
</evidence>
<evidence type="ECO:0000256" key="5">
    <source>
        <dbReference type="RuleBase" id="RU361279"/>
    </source>
</evidence>
<dbReference type="EMBL" id="AZCV01000003">
    <property type="protein sequence ID" value="KRK37807.1"/>
    <property type="molecule type" value="Genomic_DNA"/>
</dbReference>